<keyword evidence="6" id="KW-0677">Repeat</keyword>
<dbReference type="EMBL" id="SCEB01007208">
    <property type="protein sequence ID" value="RXM92009.1"/>
    <property type="molecule type" value="Genomic_DNA"/>
</dbReference>
<evidence type="ECO:0000256" key="1">
    <source>
        <dbReference type="ARBA" id="ARBA00004123"/>
    </source>
</evidence>
<dbReference type="AlphaFoldDB" id="A0A444UV29"/>
<dbReference type="PROSITE" id="PS50297">
    <property type="entry name" value="ANK_REP_REGION"/>
    <property type="match status" value="5"/>
</dbReference>
<feature type="repeat" description="ANK" evidence="14">
    <location>
        <begin position="45"/>
        <end position="68"/>
    </location>
</feature>
<dbReference type="InterPro" id="IPR002110">
    <property type="entry name" value="Ankyrin_rpt"/>
</dbReference>
<dbReference type="FunFam" id="1.25.40.20:FF:000205">
    <property type="entry name" value="Fem-1 homolog B"/>
    <property type="match status" value="1"/>
</dbReference>
<evidence type="ECO:0000256" key="14">
    <source>
        <dbReference type="PROSITE-ProRule" id="PRU00023"/>
    </source>
</evidence>
<comment type="subcellular location">
    <subcellularLocation>
        <location evidence="2">Cytoplasm</location>
    </subcellularLocation>
    <subcellularLocation>
        <location evidence="1">Nucleus</location>
    </subcellularLocation>
</comment>
<keyword evidence="16" id="KW-1185">Reference proteome</keyword>
<keyword evidence="7" id="KW-0833">Ubl conjugation pathway</keyword>
<dbReference type="Proteomes" id="UP000289886">
    <property type="component" value="Unassembled WGS sequence"/>
</dbReference>
<evidence type="ECO:0000313" key="16">
    <source>
        <dbReference type="Proteomes" id="UP000289886"/>
    </source>
</evidence>
<evidence type="ECO:0000256" key="9">
    <source>
        <dbReference type="ARBA" id="ARBA00023043"/>
    </source>
</evidence>
<dbReference type="GO" id="GO:1990756">
    <property type="term" value="F:ubiquitin-like ligase-substrate adaptor activity"/>
    <property type="evidence" value="ECO:0007669"/>
    <property type="project" value="UniProtKB-ARBA"/>
</dbReference>
<evidence type="ECO:0000256" key="6">
    <source>
        <dbReference type="ARBA" id="ARBA00022737"/>
    </source>
</evidence>
<dbReference type="PANTHER" id="PTHR24173">
    <property type="entry name" value="ANKYRIN REPEAT CONTAINING"/>
    <property type="match status" value="1"/>
</dbReference>
<gene>
    <name evidence="15" type="ORF">EOD39_20584</name>
</gene>
<keyword evidence="9 14" id="KW-0040">ANK repeat</keyword>
<sequence length="627" mass="70647">MDSLAGYVYKAASEGRVLTLAALLLNHCEVETRYLLSYVTEHGGQRSTPLIIAARNGHAKVVRLLLEHYRVETEQTGTVRFDGYVIDGATALWCAAGAGHFEVVRLLVTQRANVNHTTVTNSTPLRAACFDGRLDIVKYLVENRANIGIANKYDNTCLMIASYKGHTDVVKYLLEQQADPNAKAHCGATALHFAAEAGHLEIVKELVRWKAAMVVNGHGMTPFKVAAESCKADVVELLLSHVDCDRKSRIEALELLGASFANDRENYDILKTYHYLYLAMLERYRDPSNIIEKEVLPPIEAYGNRTECRTLHDLEALRQERDALHMEGLIVRERILGADNIDVSHPIIYRGAVYADNMEFDKCIKLWLHALELRQKGSKNTHKDLLRFAQVFSQMIHLNEPVKAKDIENVLKCSVVEIEREMSRMKIIQESDIHSATDNYESNVFTFLYLVCISTKTQCNEEERARVNKQIYNLIQLDPRSKEGSTLLHLAINPNTPVDDFHTNDVCSFPNALVTKLLISCGAQVNAVDNEGNSPLHIIVQYNRPISDFLTLHAIIISLVEAGAHTDMTNKQKKTPLDKSTTGVSEILLKTQMKMSLKCLAARAVRQHEINYKNQIPKTLEEFVEFH</sequence>
<keyword evidence="5" id="KW-0053">Apoptosis</keyword>
<name>A0A444UV29_ACIRT</name>
<dbReference type="OrthoDB" id="4429489at2759"/>
<keyword evidence="4" id="KW-0963">Cytoplasm</keyword>
<keyword evidence="10" id="KW-0539">Nucleus</keyword>
<evidence type="ECO:0000313" key="15">
    <source>
        <dbReference type="EMBL" id="RXM92009.1"/>
    </source>
</evidence>
<protein>
    <recommendedName>
        <fullName evidence="12">Protein fem-1 homolog B</fullName>
    </recommendedName>
    <alternativeName>
        <fullName evidence="13">FEM1-beta</fullName>
    </alternativeName>
</protein>
<dbReference type="PROSITE" id="PS50088">
    <property type="entry name" value="ANK_REPEAT"/>
    <property type="match status" value="5"/>
</dbReference>
<dbReference type="InterPro" id="IPR036770">
    <property type="entry name" value="Ankyrin_rpt-contain_sf"/>
</dbReference>
<dbReference type="SMART" id="SM00248">
    <property type="entry name" value="ANK"/>
    <property type="match status" value="8"/>
</dbReference>
<evidence type="ECO:0000256" key="8">
    <source>
        <dbReference type="ARBA" id="ARBA00022803"/>
    </source>
</evidence>
<evidence type="ECO:0000256" key="7">
    <source>
        <dbReference type="ARBA" id="ARBA00022786"/>
    </source>
</evidence>
<dbReference type="Pfam" id="PF00023">
    <property type="entry name" value="Ank"/>
    <property type="match status" value="1"/>
</dbReference>
<evidence type="ECO:0000256" key="4">
    <source>
        <dbReference type="ARBA" id="ARBA00022490"/>
    </source>
</evidence>
<comment type="pathway">
    <text evidence="3">Protein modification; protein ubiquitination.</text>
</comment>
<proteinExistence type="inferred from homology"/>
<dbReference type="PANTHER" id="PTHR24173:SF78">
    <property type="entry name" value="PROTEIN FEM-1 HOMOLOG B"/>
    <property type="match status" value="1"/>
</dbReference>
<evidence type="ECO:0000256" key="12">
    <source>
        <dbReference type="ARBA" id="ARBA00072197"/>
    </source>
</evidence>
<dbReference type="FunFam" id="1.25.40.20:FF:000117">
    <property type="entry name" value="Protein fem-1 homolog B"/>
    <property type="match status" value="1"/>
</dbReference>
<dbReference type="GO" id="GO:0006915">
    <property type="term" value="P:apoptotic process"/>
    <property type="evidence" value="ECO:0007669"/>
    <property type="project" value="UniProtKB-KW"/>
</dbReference>
<dbReference type="PRINTS" id="PR01415">
    <property type="entry name" value="ANKYRIN"/>
</dbReference>
<comment type="similarity">
    <text evidence="11">Belongs to the fem-1 family.</text>
</comment>
<evidence type="ECO:0000256" key="2">
    <source>
        <dbReference type="ARBA" id="ARBA00004496"/>
    </source>
</evidence>
<feature type="repeat" description="ANK" evidence="14">
    <location>
        <begin position="186"/>
        <end position="218"/>
    </location>
</feature>
<evidence type="ECO:0000256" key="10">
    <source>
        <dbReference type="ARBA" id="ARBA00023242"/>
    </source>
</evidence>
<feature type="repeat" description="ANK" evidence="14">
    <location>
        <begin position="120"/>
        <end position="152"/>
    </location>
</feature>
<evidence type="ECO:0000256" key="11">
    <source>
        <dbReference type="ARBA" id="ARBA00038500"/>
    </source>
</evidence>
<feature type="repeat" description="ANK" evidence="14">
    <location>
        <begin position="153"/>
        <end position="185"/>
    </location>
</feature>
<dbReference type="GO" id="GO:0140627">
    <property type="term" value="P:ubiquitin-dependent protein catabolic process via the C-end degron rule pathway"/>
    <property type="evidence" value="ECO:0007669"/>
    <property type="project" value="UniProtKB-ARBA"/>
</dbReference>
<dbReference type="GO" id="GO:0005634">
    <property type="term" value="C:nucleus"/>
    <property type="evidence" value="ECO:0007669"/>
    <property type="project" value="UniProtKB-SubCell"/>
</dbReference>
<dbReference type="GO" id="GO:0005737">
    <property type="term" value="C:cytoplasm"/>
    <property type="evidence" value="ECO:0007669"/>
    <property type="project" value="UniProtKB-SubCell"/>
</dbReference>
<evidence type="ECO:0000256" key="3">
    <source>
        <dbReference type="ARBA" id="ARBA00004906"/>
    </source>
</evidence>
<reference evidence="15 16" key="1">
    <citation type="submission" date="2019-01" db="EMBL/GenBank/DDBJ databases">
        <title>Draft Genome and Complete Hox-Cluster Characterization of the Sterlet Sturgeon (Acipenser ruthenus).</title>
        <authorList>
            <person name="Wei Q."/>
        </authorList>
    </citation>
    <scope>NUCLEOTIDE SEQUENCE [LARGE SCALE GENOMIC DNA]</scope>
    <source>
        <strain evidence="15">WHYD16114868_AA</strain>
        <tissue evidence="15">Blood</tissue>
    </source>
</reference>
<dbReference type="Pfam" id="PF12796">
    <property type="entry name" value="Ank_2"/>
    <property type="match status" value="2"/>
</dbReference>
<organism evidence="15 16">
    <name type="scientific">Acipenser ruthenus</name>
    <name type="common">Sterlet sturgeon</name>
    <dbReference type="NCBI Taxonomy" id="7906"/>
    <lineage>
        <taxon>Eukaryota</taxon>
        <taxon>Metazoa</taxon>
        <taxon>Chordata</taxon>
        <taxon>Craniata</taxon>
        <taxon>Vertebrata</taxon>
        <taxon>Euteleostomi</taxon>
        <taxon>Actinopterygii</taxon>
        <taxon>Chondrostei</taxon>
        <taxon>Acipenseriformes</taxon>
        <taxon>Acipenseridae</taxon>
        <taxon>Acipenser</taxon>
    </lineage>
</organism>
<dbReference type="Gene3D" id="1.25.40.20">
    <property type="entry name" value="Ankyrin repeat-containing domain"/>
    <property type="match status" value="3"/>
</dbReference>
<keyword evidence="8" id="KW-0802">TPR repeat</keyword>
<comment type="caution">
    <text evidence="15">The sequence shown here is derived from an EMBL/GenBank/DDBJ whole genome shotgun (WGS) entry which is preliminary data.</text>
</comment>
<accession>A0A444UV29</accession>
<dbReference type="SUPFAM" id="SSF48403">
    <property type="entry name" value="Ankyrin repeat"/>
    <property type="match status" value="1"/>
</dbReference>
<feature type="repeat" description="ANK" evidence="14">
    <location>
        <begin position="87"/>
        <end position="119"/>
    </location>
</feature>
<evidence type="ECO:0000256" key="13">
    <source>
        <dbReference type="ARBA" id="ARBA00076407"/>
    </source>
</evidence>
<evidence type="ECO:0000256" key="5">
    <source>
        <dbReference type="ARBA" id="ARBA00022703"/>
    </source>
</evidence>